<dbReference type="Gene3D" id="2.70.50.70">
    <property type="match status" value="1"/>
</dbReference>
<feature type="compositionally biased region" description="Low complexity" evidence="1">
    <location>
        <begin position="253"/>
        <end position="263"/>
    </location>
</feature>
<gene>
    <name evidence="3" type="ORF">K493DRAFT_313382</name>
</gene>
<feature type="compositionally biased region" description="Pro residues" evidence="1">
    <location>
        <begin position="242"/>
        <end position="252"/>
    </location>
</feature>
<dbReference type="AlphaFoldDB" id="A0A1Y1YM50"/>
<evidence type="ECO:0008006" key="5">
    <source>
        <dbReference type="Google" id="ProtNLM"/>
    </source>
</evidence>
<keyword evidence="2" id="KW-0732">Signal</keyword>
<dbReference type="STRING" id="1314790.A0A1Y1YM50"/>
<comment type="caution">
    <text evidence="3">The sequence shown here is derived from an EMBL/GenBank/DDBJ whole genome shotgun (WGS) entry which is preliminary data.</text>
</comment>
<keyword evidence="4" id="KW-1185">Reference proteome</keyword>
<organism evidence="3 4">
    <name type="scientific">Basidiobolus meristosporus CBS 931.73</name>
    <dbReference type="NCBI Taxonomy" id="1314790"/>
    <lineage>
        <taxon>Eukaryota</taxon>
        <taxon>Fungi</taxon>
        <taxon>Fungi incertae sedis</taxon>
        <taxon>Zoopagomycota</taxon>
        <taxon>Entomophthoromycotina</taxon>
        <taxon>Basidiobolomycetes</taxon>
        <taxon>Basidiobolales</taxon>
        <taxon>Basidiobolaceae</taxon>
        <taxon>Basidiobolus</taxon>
    </lineage>
</organism>
<protein>
    <recommendedName>
        <fullName evidence="5">Chitin-binding type-4 domain-containing protein</fullName>
    </recommendedName>
</protein>
<feature type="signal peptide" evidence="2">
    <location>
        <begin position="1"/>
        <end position="22"/>
    </location>
</feature>
<name>A0A1Y1YM50_9FUNG</name>
<feature type="chain" id="PRO_5010984738" description="Chitin-binding type-4 domain-containing protein" evidence="2">
    <location>
        <begin position="23"/>
        <end position="312"/>
    </location>
</feature>
<dbReference type="OrthoDB" id="2342176at2759"/>
<proteinExistence type="predicted"/>
<accession>A0A1Y1YM50</accession>
<evidence type="ECO:0000256" key="2">
    <source>
        <dbReference type="SAM" id="SignalP"/>
    </source>
</evidence>
<dbReference type="InParanoid" id="A0A1Y1YM50"/>
<dbReference type="PANTHER" id="PTHR36182:SF1">
    <property type="entry name" value="PROTEIN, PUTATIVE (AFU_ORTHOLOGUE AFUA_6G10930)-RELATED"/>
    <property type="match status" value="1"/>
</dbReference>
<evidence type="ECO:0000256" key="1">
    <source>
        <dbReference type="SAM" id="MobiDB-lite"/>
    </source>
</evidence>
<evidence type="ECO:0000313" key="4">
    <source>
        <dbReference type="Proteomes" id="UP000193498"/>
    </source>
</evidence>
<evidence type="ECO:0000313" key="3">
    <source>
        <dbReference type="EMBL" id="ORX99071.1"/>
    </source>
</evidence>
<dbReference type="EMBL" id="MCFE01000103">
    <property type="protein sequence ID" value="ORX99071.1"/>
    <property type="molecule type" value="Genomic_DNA"/>
</dbReference>
<feature type="region of interest" description="Disordered" evidence="1">
    <location>
        <begin position="202"/>
        <end position="276"/>
    </location>
</feature>
<feature type="compositionally biased region" description="Low complexity" evidence="1">
    <location>
        <begin position="214"/>
        <end position="241"/>
    </location>
</feature>
<reference evidence="3 4" key="1">
    <citation type="submission" date="2016-07" db="EMBL/GenBank/DDBJ databases">
        <title>Pervasive Adenine N6-methylation of Active Genes in Fungi.</title>
        <authorList>
            <consortium name="DOE Joint Genome Institute"/>
            <person name="Mondo S.J."/>
            <person name="Dannebaum R.O."/>
            <person name="Kuo R.C."/>
            <person name="Labutti K."/>
            <person name="Haridas S."/>
            <person name="Kuo A."/>
            <person name="Salamov A."/>
            <person name="Ahrendt S.R."/>
            <person name="Lipzen A."/>
            <person name="Sullivan W."/>
            <person name="Andreopoulos W.B."/>
            <person name="Clum A."/>
            <person name="Lindquist E."/>
            <person name="Daum C."/>
            <person name="Ramamoorthy G.K."/>
            <person name="Gryganskyi A."/>
            <person name="Culley D."/>
            <person name="Magnuson J.K."/>
            <person name="James T.Y."/>
            <person name="O'Malley M.A."/>
            <person name="Stajich J.E."/>
            <person name="Spatafora J.W."/>
            <person name="Visel A."/>
            <person name="Grigoriev I.V."/>
        </authorList>
    </citation>
    <scope>NUCLEOTIDE SEQUENCE [LARGE SCALE GENOMIC DNA]</scope>
    <source>
        <strain evidence="3 4">CBS 931.73</strain>
    </source>
</reference>
<dbReference type="PANTHER" id="PTHR36182">
    <property type="entry name" value="PROTEIN, PUTATIVE (AFU_ORTHOLOGUE AFUA_6G10930)-RELATED"/>
    <property type="match status" value="1"/>
</dbReference>
<dbReference type="Proteomes" id="UP000193498">
    <property type="component" value="Unassembled WGS sequence"/>
</dbReference>
<sequence length="312" mass="33132">MVFSKLSLPVFALLALAPFALGHMELIQPPPRQSQYNPTYKGSPDYDMSSPLESGRWPYPCRGYGKGGVVQTVKAGGTLPVKIGGGAPHNGGHCQFALSYDDKTFVVLKDVFDDCLIASKDYSIQIPAGAPSGRATFAWAWINKTGNREYYMNCADVEIQGSPSGSITGPKLLVANLPGYVTIPEFTNGGYSGKDLFPKRPTVKVTGNGGDVVAPEPSTPTKPSKPSTTEKPTKPSATTKPPTTPNPPPTNPGTPSKPGNNKPGRCSGYKTKCVNPGQSQEFTVCTNGYEYTQRCAPGTVCRGGVDQAECDY</sequence>